<organism evidence="3 4">
    <name type="scientific">Aspergillus carbonarius (strain ITEM 5010)</name>
    <dbReference type="NCBI Taxonomy" id="602072"/>
    <lineage>
        <taxon>Eukaryota</taxon>
        <taxon>Fungi</taxon>
        <taxon>Dikarya</taxon>
        <taxon>Ascomycota</taxon>
        <taxon>Pezizomycotina</taxon>
        <taxon>Eurotiomycetes</taxon>
        <taxon>Eurotiomycetidae</taxon>
        <taxon>Eurotiales</taxon>
        <taxon>Aspergillaceae</taxon>
        <taxon>Aspergillus</taxon>
        <taxon>Aspergillus subgen. Circumdati</taxon>
    </lineage>
</organism>
<dbReference type="Gene3D" id="3.40.50.1010">
    <property type="entry name" value="5'-nuclease"/>
    <property type="match status" value="1"/>
</dbReference>
<dbReference type="PANTHER" id="PTHR15665:SF1">
    <property type="entry name" value="PROTEIN ASTEROID HOMOLOG 1"/>
    <property type="match status" value="1"/>
</dbReference>
<proteinExistence type="inferred from homology"/>
<dbReference type="AlphaFoldDB" id="A0A1R3RIY5"/>
<gene>
    <name evidence="3" type="ORF">ASPCADRAFT_397282</name>
</gene>
<dbReference type="InterPro" id="IPR026832">
    <property type="entry name" value="Asteroid"/>
</dbReference>
<dbReference type="OrthoDB" id="10250769at2759"/>
<evidence type="ECO:0000259" key="2">
    <source>
        <dbReference type="Pfam" id="PF12813"/>
    </source>
</evidence>
<sequence>MGVPFLTRHLYPFAEPVELGKNQETPHNRVKCAEAVVIDGPSLVYNVSMRLLSRSDPSLQYPDLQPTCDEVSCGVMIYLLQLTILGVKIHSICFDGALPAQKRHTRLARLEKSRRKLEVLRSKSPCGFQRPGSPLNVRTIEPEIVLQRRTLPVRYNQIPESPFIVPAVFEDLKHRWCRKNIANVVKDVPGLNVAALDDLPWADLVVMVPGEADMYCAHLARLTGSAILTNDSDLLLHDLGTLGSVVLLDSVDLLFLPERPRIRALRLCPALVAHRLGLANLLSLAYEINNNPDTGINELIQRSKKTDKSPEYMSGYCVFAQEYESNPNFGQGVACESYPQCFDPRISEFFSLYGVWSARTSQERPYMYLIVLNEDPTRQCAWVQGKVYRNMGYSALNISYPITERYTFVDEYVRRGGRITADRISLGDEDWLLTETRSLCCILNTVHDHLGIEMASPVYWRMFALFIIYDGQAGLAVPSKEHLSTFLTLGHMGKKLEWTDIHLLAQMQSVLYSLRILKQLLGFADYTDDHSLQTRAILDKLPPLYILMRSAREMSEEFHPECFVSELVNRFIQLCCQT</sequence>
<dbReference type="EMBL" id="KV907501">
    <property type="protein sequence ID" value="OOF94452.1"/>
    <property type="molecule type" value="Genomic_DNA"/>
</dbReference>
<dbReference type="InterPro" id="IPR039436">
    <property type="entry name" value="Asteroid_dom"/>
</dbReference>
<protein>
    <recommendedName>
        <fullName evidence="2">Asteroid domain-containing protein</fullName>
    </recommendedName>
</protein>
<name>A0A1R3RIY5_ASPC5</name>
<keyword evidence="4" id="KW-1185">Reference proteome</keyword>
<dbReference type="CDD" id="cd18675">
    <property type="entry name" value="PIN_SpAst1-like"/>
    <property type="match status" value="1"/>
</dbReference>
<evidence type="ECO:0000313" key="3">
    <source>
        <dbReference type="EMBL" id="OOF94452.1"/>
    </source>
</evidence>
<evidence type="ECO:0000256" key="1">
    <source>
        <dbReference type="ARBA" id="ARBA00007398"/>
    </source>
</evidence>
<dbReference type="STRING" id="602072.A0A1R3RIY5"/>
<dbReference type="PANTHER" id="PTHR15665">
    <property type="entry name" value="ASTEROID PROTEIN"/>
    <property type="match status" value="1"/>
</dbReference>
<dbReference type="SUPFAM" id="SSF88723">
    <property type="entry name" value="PIN domain-like"/>
    <property type="match status" value="1"/>
</dbReference>
<comment type="similarity">
    <text evidence="1">Belongs to the asteroid family.</text>
</comment>
<dbReference type="OMA" id="GEADDWC"/>
<evidence type="ECO:0000313" key="4">
    <source>
        <dbReference type="Proteomes" id="UP000188318"/>
    </source>
</evidence>
<dbReference type="Pfam" id="PF12813">
    <property type="entry name" value="XPG_I_2"/>
    <property type="match status" value="1"/>
</dbReference>
<dbReference type="Proteomes" id="UP000188318">
    <property type="component" value="Unassembled WGS sequence"/>
</dbReference>
<accession>A0A1R3RIY5</accession>
<dbReference type="VEuPathDB" id="FungiDB:ASPCADRAFT_397282"/>
<dbReference type="InterPro" id="IPR029060">
    <property type="entry name" value="PIN-like_dom_sf"/>
</dbReference>
<feature type="domain" description="Asteroid" evidence="2">
    <location>
        <begin position="161"/>
        <end position="426"/>
    </location>
</feature>
<reference evidence="4" key="1">
    <citation type="journal article" date="2017" name="Genome Biol.">
        <title>Comparative genomics reveals high biological diversity and specific adaptations in the industrially and medically important fungal genus Aspergillus.</title>
        <authorList>
            <person name="de Vries R.P."/>
            <person name="Riley R."/>
            <person name="Wiebenga A."/>
            <person name="Aguilar-Osorio G."/>
            <person name="Amillis S."/>
            <person name="Uchima C.A."/>
            <person name="Anderluh G."/>
            <person name="Asadollahi M."/>
            <person name="Askin M."/>
            <person name="Barry K."/>
            <person name="Battaglia E."/>
            <person name="Bayram O."/>
            <person name="Benocci T."/>
            <person name="Braus-Stromeyer S.A."/>
            <person name="Caldana C."/>
            <person name="Canovas D."/>
            <person name="Cerqueira G.C."/>
            <person name="Chen F."/>
            <person name="Chen W."/>
            <person name="Choi C."/>
            <person name="Clum A."/>
            <person name="Dos Santos R.A."/>
            <person name="Damasio A.R."/>
            <person name="Diallinas G."/>
            <person name="Emri T."/>
            <person name="Fekete E."/>
            <person name="Flipphi M."/>
            <person name="Freyberg S."/>
            <person name="Gallo A."/>
            <person name="Gournas C."/>
            <person name="Habgood R."/>
            <person name="Hainaut M."/>
            <person name="Harispe M.L."/>
            <person name="Henrissat B."/>
            <person name="Hilden K.S."/>
            <person name="Hope R."/>
            <person name="Hossain A."/>
            <person name="Karabika E."/>
            <person name="Karaffa L."/>
            <person name="Karanyi Z."/>
            <person name="Krasevec N."/>
            <person name="Kuo A."/>
            <person name="Kusch H."/>
            <person name="LaButti K."/>
            <person name="Lagendijk E.L."/>
            <person name="Lapidus A."/>
            <person name="Levasseur A."/>
            <person name="Lindquist E."/>
            <person name="Lipzen A."/>
            <person name="Logrieco A.F."/>
            <person name="MacCabe A."/>
            <person name="Maekelae M.R."/>
            <person name="Malavazi I."/>
            <person name="Melin P."/>
            <person name="Meyer V."/>
            <person name="Mielnichuk N."/>
            <person name="Miskei M."/>
            <person name="Molnar A.P."/>
            <person name="Mule G."/>
            <person name="Ngan C.Y."/>
            <person name="Orejas M."/>
            <person name="Orosz E."/>
            <person name="Ouedraogo J.P."/>
            <person name="Overkamp K.M."/>
            <person name="Park H.-S."/>
            <person name="Perrone G."/>
            <person name="Piumi F."/>
            <person name="Punt P.J."/>
            <person name="Ram A.F."/>
            <person name="Ramon A."/>
            <person name="Rauscher S."/>
            <person name="Record E."/>
            <person name="Riano-Pachon D.M."/>
            <person name="Robert V."/>
            <person name="Roehrig J."/>
            <person name="Ruller R."/>
            <person name="Salamov A."/>
            <person name="Salih N.S."/>
            <person name="Samson R.A."/>
            <person name="Sandor E."/>
            <person name="Sanguinetti M."/>
            <person name="Schuetze T."/>
            <person name="Sepcic K."/>
            <person name="Shelest E."/>
            <person name="Sherlock G."/>
            <person name="Sophianopoulou V."/>
            <person name="Squina F.M."/>
            <person name="Sun H."/>
            <person name="Susca A."/>
            <person name="Todd R.B."/>
            <person name="Tsang A."/>
            <person name="Unkles S.E."/>
            <person name="van de Wiele N."/>
            <person name="van Rossen-Uffink D."/>
            <person name="Oliveira J.V."/>
            <person name="Vesth T.C."/>
            <person name="Visser J."/>
            <person name="Yu J.-H."/>
            <person name="Zhou M."/>
            <person name="Andersen M.R."/>
            <person name="Archer D.B."/>
            <person name="Baker S.E."/>
            <person name="Benoit I."/>
            <person name="Brakhage A.A."/>
            <person name="Braus G.H."/>
            <person name="Fischer R."/>
            <person name="Frisvad J.C."/>
            <person name="Goldman G.H."/>
            <person name="Houbraken J."/>
            <person name="Oakley B."/>
            <person name="Pocsi I."/>
            <person name="Scazzocchio C."/>
            <person name="Seiboth B."/>
            <person name="vanKuyk P.A."/>
            <person name="Wortman J."/>
            <person name="Dyer P.S."/>
            <person name="Grigoriev I.V."/>
        </authorList>
    </citation>
    <scope>NUCLEOTIDE SEQUENCE [LARGE SCALE GENOMIC DNA]</scope>
    <source>
        <strain evidence="4">ITEM 5010</strain>
    </source>
</reference>